<feature type="chain" id="PRO_5011003654" evidence="1">
    <location>
        <begin position="30"/>
        <end position="93"/>
    </location>
</feature>
<dbReference type="EMBL" id="CP021431">
    <property type="protein sequence ID" value="ARU01684.1"/>
    <property type="molecule type" value="Genomic_DNA"/>
</dbReference>
<name>A0A1Y0EDK6_9RHOB</name>
<evidence type="ECO:0000313" key="2">
    <source>
        <dbReference type="EMBL" id="ARU01684.1"/>
    </source>
</evidence>
<keyword evidence="3" id="KW-1185">Reference proteome</keyword>
<organism evidence="2 3">
    <name type="scientific">Yoonia vestfoldensis</name>
    <dbReference type="NCBI Taxonomy" id="245188"/>
    <lineage>
        <taxon>Bacteria</taxon>
        <taxon>Pseudomonadati</taxon>
        <taxon>Pseudomonadota</taxon>
        <taxon>Alphaproteobacteria</taxon>
        <taxon>Rhodobacterales</taxon>
        <taxon>Paracoccaceae</taxon>
        <taxon>Yoonia</taxon>
    </lineage>
</organism>
<gene>
    <name evidence="2" type="ORF">LOKVESSMR4R_02380</name>
</gene>
<dbReference type="AlphaFoldDB" id="A0A1Y0EDK6"/>
<dbReference type="Proteomes" id="UP000195273">
    <property type="component" value="Chromosome"/>
</dbReference>
<protein>
    <submittedName>
        <fullName evidence="2">Uncharacterized protein</fullName>
    </submittedName>
</protein>
<evidence type="ECO:0000256" key="1">
    <source>
        <dbReference type="SAM" id="SignalP"/>
    </source>
</evidence>
<dbReference type="OrthoDB" id="7883163at2"/>
<keyword evidence="1" id="KW-0732">Signal</keyword>
<dbReference type="RefSeq" id="WP_087208634.1">
    <property type="nucleotide sequence ID" value="NZ_CP021431.1"/>
</dbReference>
<evidence type="ECO:0000313" key="3">
    <source>
        <dbReference type="Proteomes" id="UP000195273"/>
    </source>
</evidence>
<reference evidence="2 3" key="1">
    <citation type="submission" date="2017-05" db="EMBL/GenBank/DDBJ databases">
        <title>Genome Sequence of Loktanella vestfoldensis Strain SMR4r Isolated from a Culture of the Diatom Skeletonema marinoi.</title>
        <authorList>
            <person name="Topel M."/>
            <person name="Pinder M.I.M."/>
            <person name="Johansson O.N."/>
            <person name="Kourtchenko O."/>
            <person name="Godhe A."/>
            <person name="Clarke A.K."/>
        </authorList>
    </citation>
    <scope>NUCLEOTIDE SEQUENCE [LARGE SCALE GENOMIC DNA]</scope>
    <source>
        <strain evidence="2 3">SMR4r</strain>
    </source>
</reference>
<sequence length="93" mass="9627">MNAMTAMILATGMIGAAAILSPYSPVAVAQTQPAPDTNTVLNTGTDALLTMPLLADKGWFIHAYGGRVRACTADGASVAGERPAPKCSQWSEY</sequence>
<feature type="signal peptide" evidence="1">
    <location>
        <begin position="1"/>
        <end position="29"/>
    </location>
</feature>
<dbReference type="KEGG" id="lvs:LOKVESSMR4R_02380"/>
<accession>A0A1Y0EDK6</accession>
<proteinExistence type="predicted"/>